<reference evidence="1 2" key="1">
    <citation type="journal article" date="2012" name="BMC Genomics">
        <title>Genomic basis of broad host range and environmental adaptability of Rhizobium tropici CIAT 899 and Rhizobium sp. PRF 81 which are used in inoculants for common bean (Phaseolus vulgaris L.).</title>
        <authorList>
            <person name="Ormeno-Orrillo E."/>
            <person name="Menna P."/>
            <person name="Almeida L.G."/>
            <person name="Ollero F.J."/>
            <person name="Nicolas M.F."/>
            <person name="Pains Rodrigues E."/>
            <person name="Shigueyoshi Nakatani A."/>
            <person name="Silva Batista J.S."/>
            <person name="Oliveira Chueire L.M."/>
            <person name="Souza R.C."/>
            <person name="Ribeiro Vasconcelos A.T."/>
            <person name="Megias M."/>
            <person name="Hungria M."/>
            <person name="Martinez-Romero E."/>
        </authorList>
    </citation>
    <scope>NUCLEOTIDE SEQUENCE [LARGE SCALE GENOMIC DNA]</scope>
    <source>
        <strain evidence="1 2">PRF 81</strain>
    </source>
</reference>
<dbReference type="AlphaFoldDB" id="N6V2R5"/>
<dbReference type="EMBL" id="AQHN01000054">
    <property type="protein sequence ID" value="ENN88140.1"/>
    <property type="molecule type" value="Genomic_DNA"/>
</dbReference>
<evidence type="ECO:0000313" key="2">
    <source>
        <dbReference type="Proteomes" id="UP000012429"/>
    </source>
</evidence>
<proteinExistence type="predicted"/>
<evidence type="ECO:0000313" key="1">
    <source>
        <dbReference type="EMBL" id="ENN88140.1"/>
    </source>
</evidence>
<gene>
    <name evidence="1" type="ORF">RHSP_39340</name>
</gene>
<organism evidence="1 2">
    <name type="scientific">Rhizobium freirei PRF 81</name>
    <dbReference type="NCBI Taxonomy" id="363754"/>
    <lineage>
        <taxon>Bacteria</taxon>
        <taxon>Pseudomonadati</taxon>
        <taxon>Pseudomonadota</taxon>
        <taxon>Alphaproteobacteria</taxon>
        <taxon>Hyphomicrobiales</taxon>
        <taxon>Rhizobiaceae</taxon>
        <taxon>Rhizobium/Agrobacterium group</taxon>
        <taxon>Rhizobium</taxon>
    </lineage>
</organism>
<dbReference type="Proteomes" id="UP000012429">
    <property type="component" value="Unassembled WGS sequence"/>
</dbReference>
<keyword evidence="2" id="KW-1185">Reference proteome</keyword>
<dbReference type="PATRIC" id="fig|363754.4.peg.1932"/>
<accession>N6V2R5</accession>
<dbReference type="STRING" id="363754.RHSP_39340"/>
<protein>
    <submittedName>
        <fullName evidence="1">Uncharacterized protein</fullName>
    </submittedName>
</protein>
<sequence>MTFAQLFGRIARHAVDHAATLDGGTRVDQIGPALDILVILHLQEFAGTILPALGETAVPGPDGDIGDRVFAARDIFAFRQATIEHVEFTLHFHRKAIDRIFDLRRCISIEVPETAAEIGRAAHLPEQPGQAFGTSRLLLRQEGGELFGEIGQDRSRFKNADRLGAAAIEQGGDLRIRVNLDEAAAELVAVTDLDQPGVIFGAAMTKRQQLLEQDRDLHAIRRAERIELKRMAADRQFLFMRRPGDRTVDIGELAAIRLVPGPDLRRRVFGRTVHKHRPFGVNQFWSDLRCNALRLWHIVAPVHFCERRRAAFRMLLAETKKACRGRRCGRLSSINEQWTGGGEPLFAQTTLGGGEGRPQSEGMREEMHRFDGLNISVFCSVDRHFFARQLCAMRKAENSTGAFFGREHGELTSEQNKSACSGGSRR</sequence>
<name>N6V2R5_9HYPH</name>
<comment type="caution">
    <text evidence="1">The sequence shown here is derived from an EMBL/GenBank/DDBJ whole genome shotgun (WGS) entry which is preliminary data.</text>
</comment>